<dbReference type="RefSeq" id="WP_184110452.1">
    <property type="nucleotide sequence ID" value="NZ_JACHNY010000001.1"/>
</dbReference>
<dbReference type="Proteomes" id="UP000574769">
    <property type="component" value="Unassembled WGS sequence"/>
</dbReference>
<evidence type="ECO:0000313" key="3">
    <source>
        <dbReference type="Proteomes" id="UP000574769"/>
    </source>
</evidence>
<name>A0A7W7AF91_9SPHN</name>
<evidence type="ECO:0000313" key="2">
    <source>
        <dbReference type="EMBL" id="MBB4615939.1"/>
    </source>
</evidence>
<keyword evidence="3" id="KW-1185">Reference proteome</keyword>
<keyword evidence="1" id="KW-1133">Transmembrane helix</keyword>
<dbReference type="EMBL" id="JACHNY010000001">
    <property type="protein sequence ID" value="MBB4615939.1"/>
    <property type="molecule type" value="Genomic_DNA"/>
</dbReference>
<accession>A0A7W7AF91</accession>
<evidence type="ECO:0000256" key="1">
    <source>
        <dbReference type="SAM" id="Phobius"/>
    </source>
</evidence>
<keyword evidence="1" id="KW-0472">Membrane</keyword>
<keyword evidence="1" id="KW-0812">Transmembrane</keyword>
<comment type="caution">
    <text evidence="2">The sequence shown here is derived from an EMBL/GenBank/DDBJ whole genome shotgun (WGS) entry which is preliminary data.</text>
</comment>
<dbReference type="AlphaFoldDB" id="A0A7W7AF91"/>
<organism evidence="2 3">
    <name type="scientific">Sphingomonas abaci</name>
    <dbReference type="NCBI Taxonomy" id="237611"/>
    <lineage>
        <taxon>Bacteria</taxon>
        <taxon>Pseudomonadati</taxon>
        <taxon>Pseudomonadota</taxon>
        <taxon>Alphaproteobacteria</taxon>
        <taxon>Sphingomonadales</taxon>
        <taxon>Sphingomonadaceae</taxon>
        <taxon>Sphingomonas</taxon>
    </lineage>
</organism>
<sequence>MSDTSDRQARRRWLTIAEIVAVAGVIIAGLSLWNNWQDRRDATATKAAERIAGAQERRRYDVQGVPGSGGEAIELASDDAHPLTDIRVTFPGALGVGTKDVVDRRIPLDWFVEPLRKATDGGADEGTGRVPVLVRYTYLVDDRPVAKRAIYDLVWRSHGRPLRGRGFALVDFRLRQPGGDQARLDSLWRAGR</sequence>
<reference evidence="2 3" key="1">
    <citation type="submission" date="2020-08" db="EMBL/GenBank/DDBJ databases">
        <title>Genomic Encyclopedia of Type Strains, Phase IV (KMG-IV): sequencing the most valuable type-strain genomes for metagenomic binning, comparative biology and taxonomic classification.</title>
        <authorList>
            <person name="Goeker M."/>
        </authorList>
    </citation>
    <scope>NUCLEOTIDE SEQUENCE [LARGE SCALE GENOMIC DNA]</scope>
    <source>
        <strain evidence="2 3">DSM 15867</strain>
    </source>
</reference>
<proteinExistence type="predicted"/>
<protein>
    <submittedName>
        <fullName evidence="2">Uncharacterized protein</fullName>
    </submittedName>
</protein>
<feature type="transmembrane region" description="Helical" evidence="1">
    <location>
        <begin position="12"/>
        <end position="33"/>
    </location>
</feature>
<gene>
    <name evidence="2" type="ORF">GGQ96_000045</name>
</gene>